<dbReference type="Gene3D" id="1.20.120.1380">
    <property type="entry name" value="Flagellar FlhF biosynthesis protein, N domain"/>
    <property type="match status" value="1"/>
</dbReference>
<dbReference type="KEGG" id="snan:I6N98_07855"/>
<evidence type="ECO:0000256" key="10">
    <source>
        <dbReference type="ARBA" id="ARBA00023136"/>
    </source>
</evidence>
<dbReference type="PANTHER" id="PTHR43134">
    <property type="entry name" value="SIGNAL RECOGNITION PARTICLE RECEPTOR SUBUNIT ALPHA"/>
    <property type="match status" value="1"/>
</dbReference>
<accession>A0A7T4USS9</accession>
<dbReference type="AlphaFoldDB" id="A0A7T4USS9"/>
<dbReference type="InterPro" id="IPR020006">
    <property type="entry name" value="FlhF"/>
</dbReference>
<dbReference type="SUPFAM" id="SSF52540">
    <property type="entry name" value="P-loop containing nucleoside triphosphate hydrolases"/>
    <property type="match status" value="1"/>
</dbReference>
<dbReference type="GO" id="GO:0005886">
    <property type="term" value="C:plasma membrane"/>
    <property type="evidence" value="ECO:0007669"/>
    <property type="project" value="UniProtKB-SubCell"/>
</dbReference>
<keyword evidence="16" id="KW-0966">Cell projection</keyword>
<dbReference type="GO" id="GO:0006614">
    <property type="term" value="P:SRP-dependent cotranslational protein targeting to membrane"/>
    <property type="evidence" value="ECO:0007669"/>
    <property type="project" value="UniProtKB-UniRule"/>
</dbReference>
<comment type="subcellular location">
    <subcellularLocation>
        <location evidence="1">Cell membrane</location>
        <topology evidence="1">Peripheral membrane protein</topology>
        <orientation evidence="1">Cytoplasmic side</orientation>
    </subcellularLocation>
</comment>
<comment type="function">
    <text evidence="12">Necessary for flagellar biosynthesis. May be involved in translocation of the flagellum.</text>
</comment>
<comment type="similarity">
    <text evidence="2">Belongs to the GTP-binding SRP family.</text>
</comment>
<dbReference type="RefSeq" id="WP_198571229.1">
    <property type="nucleotide sequence ID" value="NZ_CP066167.1"/>
</dbReference>
<evidence type="ECO:0000256" key="7">
    <source>
        <dbReference type="ARBA" id="ARBA00022795"/>
    </source>
</evidence>
<keyword evidence="11" id="KW-1006">Bacterial flagellum protein export</keyword>
<dbReference type="PANTHER" id="PTHR43134:SF3">
    <property type="entry name" value="FLAGELLAR BIOSYNTHESIS PROTEIN FLHF"/>
    <property type="match status" value="1"/>
</dbReference>
<feature type="region of interest" description="Disordered" evidence="14">
    <location>
        <begin position="85"/>
        <end position="119"/>
    </location>
</feature>
<protein>
    <recommendedName>
        <fullName evidence="3 13">Flagellar biosynthesis protein FlhF</fullName>
    </recommendedName>
</protein>
<keyword evidence="9" id="KW-0342">GTP-binding</keyword>
<evidence type="ECO:0000256" key="13">
    <source>
        <dbReference type="NCBIfam" id="TIGR03499"/>
    </source>
</evidence>
<evidence type="ECO:0000256" key="8">
    <source>
        <dbReference type="ARBA" id="ARBA00022927"/>
    </source>
</evidence>
<keyword evidence="6" id="KW-0547">Nucleotide-binding</keyword>
<keyword evidence="17" id="KW-1185">Reference proteome</keyword>
<evidence type="ECO:0000256" key="9">
    <source>
        <dbReference type="ARBA" id="ARBA00023134"/>
    </source>
</evidence>
<feature type="domain" description="SRP54-type proteins GTP-binding" evidence="15">
    <location>
        <begin position="212"/>
        <end position="404"/>
    </location>
</feature>
<feature type="compositionally biased region" description="Low complexity" evidence="14">
    <location>
        <begin position="418"/>
        <end position="429"/>
    </location>
</feature>
<feature type="region of interest" description="Disordered" evidence="14">
    <location>
        <begin position="51"/>
        <end position="73"/>
    </location>
</feature>
<dbReference type="GO" id="GO:0003924">
    <property type="term" value="F:GTPase activity"/>
    <property type="evidence" value="ECO:0007669"/>
    <property type="project" value="UniProtKB-UniRule"/>
</dbReference>
<evidence type="ECO:0000256" key="6">
    <source>
        <dbReference type="ARBA" id="ARBA00022741"/>
    </source>
</evidence>
<keyword evidence="7" id="KW-1005">Bacterial flagellum biogenesis</keyword>
<evidence type="ECO:0000259" key="15">
    <source>
        <dbReference type="SMART" id="SM00962"/>
    </source>
</evidence>
<organism evidence="16 17">
    <name type="scientific">Spongiibacter nanhainus</name>
    <dbReference type="NCBI Taxonomy" id="2794344"/>
    <lineage>
        <taxon>Bacteria</taxon>
        <taxon>Pseudomonadati</taxon>
        <taxon>Pseudomonadota</taxon>
        <taxon>Gammaproteobacteria</taxon>
        <taxon>Cellvibrionales</taxon>
        <taxon>Spongiibacteraceae</taxon>
        <taxon>Spongiibacter</taxon>
    </lineage>
</organism>
<dbReference type="GO" id="GO:0044781">
    <property type="term" value="P:bacterial-type flagellum organization"/>
    <property type="evidence" value="ECO:0007669"/>
    <property type="project" value="UniProtKB-UniRule"/>
</dbReference>
<dbReference type="InterPro" id="IPR000897">
    <property type="entry name" value="SRP54_GTPase_dom"/>
</dbReference>
<evidence type="ECO:0000256" key="2">
    <source>
        <dbReference type="ARBA" id="ARBA00008531"/>
    </source>
</evidence>
<dbReference type="Pfam" id="PF00448">
    <property type="entry name" value="SRP54"/>
    <property type="match status" value="1"/>
</dbReference>
<dbReference type="NCBIfam" id="TIGR03499">
    <property type="entry name" value="FlhF"/>
    <property type="match status" value="1"/>
</dbReference>
<proteinExistence type="inferred from homology"/>
<keyword evidence="16" id="KW-0282">Flagellum</keyword>
<dbReference type="SMART" id="SM00962">
    <property type="entry name" value="SRP54"/>
    <property type="match status" value="1"/>
</dbReference>
<dbReference type="GO" id="GO:0015031">
    <property type="term" value="P:protein transport"/>
    <property type="evidence" value="ECO:0007669"/>
    <property type="project" value="UniProtKB-KW"/>
</dbReference>
<dbReference type="InterPro" id="IPR047040">
    <property type="entry name" value="FlhF__GTPase_dom"/>
</dbReference>
<dbReference type="Proteomes" id="UP000596063">
    <property type="component" value="Chromosome"/>
</dbReference>
<evidence type="ECO:0000256" key="11">
    <source>
        <dbReference type="ARBA" id="ARBA00023225"/>
    </source>
</evidence>
<evidence type="ECO:0000256" key="1">
    <source>
        <dbReference type="ARBA" id="ARBA00004413"/>
    </source>
</evidence>
<dbReference type="CDD" id="cd17873">
    <property type="entry name" value="FlhF"/>
    <property type="match status" value="1"/>
</dbReference>
<dbReference type="InterPro" id="IPR027417">
    <property type="entry name" value="P-loop_NTPase"/>
</dbReference>
<reference evidence="16 17" key="1">
    <citation type="submission" date="2020-12" db="EMBL/GenBank/DDBJ databases">
        <authorList>
            <person name="Shan Y."/>
        </authorList>
    </citation>
    <scope>NUCLEOTIDE SEQUENCE [LARGE SCALE GENOMIC DNA]</scope>
    <source>
        <strain evidence="17">csc3.9</strain>
    </source>
</reference>
<sequence>MNIKKYRAPDTAQAMKLVRDAHGPDAVILDCYPIQGGVEVAVSWEDAIATGSYSDPAPAQPGPAHSGPEHTRTEKTAMDVLRRRSQARDEVPANAQRPQSAPHPPDQQAGFSAGGSSQLWSQDSELHSLKQEMAAMKAMLVDQLRDHNWQQLGTQQPSQKDLHQFMTAIDIDPSLAKRLAEKVPTDEAAPLQRQILKMQLIKELPIAAAPESGAIALVGPQGAGKTTSIVKLAAQYAMRHGRDKVAILSTDVARIGAQEQLRTFGRILQLPIHLTRDAEEAAKTFRLLQSKPLLLVDTGGISFRDKAGIAELGELLSAMPGIQTYLTLPADTEAYVQSEVIDAFAHLSPQGALISRIDETMRLGSVISNLILHRLPAVWCTNGPKVPQNLSAADAEKLVNMAVKMSRHFERSRNKQTPASRPAAQPSSSMISEVV</sequence>
<evidence type="ECO:0000256" key="12">
    <source>
        <dbReference type="ARBA" id="ARBA00025337"/>
    </source>
</evidence>
<keyword evidence="8" id="KW-0653">Protein transport</keyword>
<dbReference type="GO" id="GO:0005047">
    <property type="term" value="F:signal recognition particle binding"/>
    <property type="evidence" value="ECO:0007669"/>
    <property type="project" value="TreeGrafter"/>
</dbReference>
<evidence type="ECO:0000256" key="3">
    <source>
        <dbReference type="ARBA" id="ARBA00014919"/>
    </source>
</evidence>
<feature type="region of interest" description="Disordered" evidence="14">
    <location>
        <begin position="409"/>
        <end position="435"/>
    </location>
</feature>
<dbReference type="FunFam" id="3.40.50.300:FF:000695">
    <property type="entry name" value="Flagellar biosynthesis regulator FlhF"/>
    <property type="match status" value="1"/>
</dbReference>
<keyword evidence="5" id="KW-1003">Cell membrane</keyword>
<evidence type="ECO:0000313" key="16">
    <source>
        <dbReference type="EMBL" id="QQD19745.1"/>
    </source>
</evidence>
<dbReference type="EMBL" id="CP066167">
    <property type="protein sequence ID" value="QQD19745.1"/>
    <property type="molecule type" value="Genomic_DNA"/>
</dbReference>
<evidence type="ECO:0000256" key="5">
    <source>
        <dbReference type="ARBA" id="ARBA00022475"/>
    </source>
</evidence>
<dbReference type="GO" id="GO:0005525">
    <property type="term" value="F:GTP binding"/>
    <property type="evidence" value="ECO:0007669"/>
    <property type="project" value="UniProtKB-UniRule"/>
</dbReference>
<keyword evidence="4" id="KW-0813">Transport</keyword>
<dbReference type="Gene3D" id="3.40.50.300">
    <property type="entry name" value="P-loop containing nucleotide triphosphate hydrolases"/>
    <property type="match status" value="1"/>
</dbReference>
<keyword evidence="16" id="KW-0969">Cilium</keyword>
<evidence type="ECO:0000313" key="17">
    <source>
        <dbReference type="Proteomes" id="UP000596063"/>
    </source>
</evidence>
<name>A0A7T4USS9_9GAMM</name>
<gene>
    <name evidence="16" type="primary">flhF</name>
    <name evidence="16" type="ORF">I6N98_07855</name>
</gene>
<keyword evidence="10" id="KW-0472">Membrane</keyword>
<evidence type="ECO:0000256" key="14">
    <source>
        <dbReference type="SAM" id="MobiDB-lite"/>
    </source>
</evidence>
<evidence type="ECO:0000256" key="4">
    <source>
        <dbReference type="ARBA" id="ARBA00022448"/>
    </source>
</evidence>